<name>X1S6G3_9ZZZZ</name>
<dbReference type="AlphaFoldDB" id="X1S6G3"/>
<protein>
    <submittedName>
        <fullName evidence="1">Uncharacterized protein</fullName>
    </submittedName>
</protein>
<feature type="non-terminal residue" evidence="1">
    <location>
        <position position="1"/>
    </location>
</feature>
<comment type="caution">
    <text evidence="1">The sequence shown here is derived from an EMBL/GenBank/DDBJ whole genome shotgun (WGS) entry which is preliminary data.</text>
</comment>
<evidence type="ECO:0000313" key="1">
    <source>
        <dbReference type="EMBL" id="GAI74716.1"/>
    </source>
</evidence>
<accession>X1S6G3</accession>
<reference evidence="1" key="1">
    <citation type="journal article" date="2014" name="Front. Microbiol.">
        <title>High frequency of phylogenetically diverse reductive dehalogenase-homologous genes in deep subseafloor sedimentary metagenomes.</title>
        <authorList>
            <person name="Kawai M."/>
            <person name="Futagami T."/>
            <person name="Toyoda A."/>
            <person name="Takaki Y."/>
            <person name="Nishi S."/>
            <person name="Hori S."/>
            <person name="Arai W."/>
            <person name="Tsubouchi T."/>
            <person name="Morono Y."/>
            <person name="Uchiyama I."/>
            <person name="Ito T."/>
            <person name="Fujiyama A."/>
            <person name="Inagaki F."/>
            <person name="Takami H."/>
        </authorList>
    </citation>
    <scope>NUCLEOTIDE SEQUENCE</scope>
    <source>
        <strain evidence="1">Expedition CK06-06</strain>
    </source>
</reference>
<organism evidence="1">
    <name type="scientific">marine sediment metagenome</name>
    <dbReference type="NCBI Taxonomy" id="412755"/>
    <lineage>
        <taxon>unclassified sequences</taxon>
        <taxon>metagenomes</taxon>
        <taxon>ecological metagenomes</taxon>
    </lineage>
</organism>
<feature type="non-terminal residue" evidence="1">
    <location>
        <position position="42"/>
    </location>
</feature>
<proteinExistence type="predicted"/>
<sequence>RIGIPKLTIDFKTCTESELKIYCHRDVEIEVENFKLFIRFLE</sequence>
<gene>
    <name evidence="1" type="ORF">S12H4_25492</name>
</gene>
<dbReference type="EMBL" id="BARW01014335">
    <property type="protein sequence ID" value="GAI74716.1"/>
    <property type="molecule type" value="Genomic_DNA"/>
</dbReference>